<dbReference type="eggNOG" id="COG3629">
    <property type="taxonomic scope" value="Bacteria"/>
</dbReference>
<proteinExistence type="predicted"/>
<dbReference type="PANTHER" id="PTHR35807">
    <property type="entry name" value="TRANSCRIPTIONAL REGULATOR REDD-RELATED"/>
    <property type="match status" value="1"/>
</dbReference>
<dbReference type="STRING" id="861299.J421_0313"/>
<dbReference type="OrthoDB" id="9816555at2"/>
<feature type="region of interest" description="Disordered" evidence="1">
    <location>
        <begin position="250"/>
        <end position="283"/>
    </location>
</feature>
<accession>W0RC08</accession>
<organism evidence="4 5">
    <name type="scientific">Gemmatirosa kalamazoonensis</name>
    <dbReference type="NCBI Taxonomy" id="861299"/>
    <lineage>
        <taxon>Bacteria</taxon>
        <taxon>Pseudomonadati</taxon>
        <taxon>Gemmatimonadota</taxon>
        <taxon>Gemmatimonadia</taxon>
        <taxon>Gemmatimonadales</taxon>
        <taxon>Gemmatimonadaceae</taxon>
        <taxon>Gemmatirosa</taxon>
    </lineage>
</organism>
<feature type="transmembrane region" description="Helical" evidence="2">
    <location>
        <begin position="291"/>
        <end position="312"/>
    </location>
</feature>
<dbReference type="Gene3D" id="1.25.40.10">
    <property type="entry name" value="Tetratricopeptide repeat domain"/>
    <property type="match status" value="3"/>
</dbReference>
<dbReference type="InterPro" id="IPR005158">
    <property type="entry name" value="BTAD"/>
</dbReference>
<evidence type="ECO:0000256" key="2">
    <source>
        <dbReference type="SAM" id="Phobius"/>
    </source>
</evidence>
<keyword evidence="2" id="KW-1133">Transmembrane helix</keyword>
<keyword evidence="2" id="KW-0472">Membrane</keyword>
<dbReference type="GO" id="GO:0006355">
    <property type="term" value="P:regulation of DNA-templated transcription"/>
    <property type="evidence" value="ECO:0007669"/>
    <property type="project" value="InterPro"/>
</dbReference>
<dbReference type="Pfam" id="PF03704">
    <property type="entry name" value="BTAD"/>
    <property type="match status" value="1"/>
</dbReference>
<evidence type="ECO:0000313" key="4">
    <source>
        <dbReference type="EMBL" id="AHG87850.1"/>
    </source>
</evidence>
<evidence type="ECO:0000259" key="3">
    <source>
        <dbReference type="SMART" id="SM01043"/>
    </source>
</evidence>
<reference evidence="4 5" key="1">
    <citation type="journal article" date="2014" name="Genome Announc.">
        <title>Genome Sequence and Methylome of Soil Bacterium Gemmatirosa kalamazoonensis KBS708T, a Member of the Rarely Cultivated Gemmatimonadetes Phylum.</title>
        <authorList>
            <person name="Debruyn J.M."/>
            <person name="Radosevich M."/>
            <person name="Wommack K.E."/>
            <person name="Polson S.W."/>
            <person name="Hauser L.J."/>
            <person name="Fawaz M.N."/>
            <person name="Korlach J."/>
            <person name="Tsai Y.C."/>
        </authorList>
    </citation>
    <scope>NUCLEOTIDE SEQUENCE [LARGE SCALE GENOMIC DNA]</scope>
    <source>
        <strain evidence="4 5">KBS708</strain>
    </source>
</reference>
<dbReference type="KEGG" id="gba:J421_0313"/>
<dbReference type="Proteomes" id="UP000019151">
    <property type="component" value="Chromosome"/>
</dbReference>
<dbReference type="eggNOG" id="COG0457">
    <property type="taxonomic scope" value="Bacteria"/>
</dbReference>
<dbReference type="SUPFAM" id="SSF48452">
    <property type="entry name" value="TPR-like"/>
    <property type="match status" value="3"/>
</dbReference>
<feature type="compositionally biased region" description="Pro residues" evidence="1">
    <location>
        <begin position="268"/>
        <end position="281"/>
    </location>
</feature>
<dbReference type="RefSeq" id="WP_025409406.1">
    <property type="nucleotide sequence ID" value="NZ_CP007128.1"/>
</dbReference>
<dbReference type="GO" id="GO:0003677">
    <property type="term" value="F:DNA binding"/>
    <property type="evidence" value="ECO:0007669"/>
    <property type="project" value="InterPro"/>
</dbReference>
<dbReference type="SUPFAM" id="SSF46894">
    <property type="entry name" value="C-terminal effector domain of the bipartite response regulators"/>
    <property type="match status" value="1"/>
</dbReference>
<feature type="domain" description="Bacterial transcriptional activator" evidence="3">
    <location>
        <begin position="91"/>
        <end position="235"/>
    </location>
</feature>
<protein>
    <submittedName>
        <fullName evidence="4">Transcriptional activator domain-containing protein</fullName>
    </submittedName>
</protein>
<dbReference type="InterPro" id="IPR016032">
    <property type="entry name" value="Sig_transdc_resp-reg_C-effctor"/>
</dbReference>
<dbReference type="AlphaFoldDB" id="W0RC08"/>
<dbReference type="HOGENOM" id="CLU_300115_0_0_0"/>
<dbReference type="InterPro" id="IPR051677">
    <property type="entry name" value="AfsR-DnrI-RedD_regulator"/>
</dbReference>
<evidence type="ECO:0000313" key="5">
    <source>
        <dbReference type="Proteomes" id="UP000019151"/>
    </source>
</evidence>
<dbReference type="EMBL" id="CP007128">
    <property type="protein sequence ID" value="AHG87850.1"/>
    <property type="molecule type" value="Genomic_DNA"/>
</dbReference>
<evidence type="ECO:0000256" key="1">
    <source>
        <dbReference type="SAM" id="MobiDB-lite"/>
    </source>
</evidence>
<dbReference type="SMART" id="SM01043">
    <property type="entry name" value="BTAD"/>
    <property type="match status" value="1"/>
</dbReference>
<keyword evidence="2" id="KW-0812">Transmembrane</keyword>
<gene>
    <name evidence="4" type="ORF">J421_0313</name>
</gene>
<dbReference type="InParanoid" id="W0RC08"/>
<sequence length="968" mass="104548">MSNALRLRTFGGLSIDRPGGDADVGARPRTLALLAILAAAGARGLPRERAMAVLWPDADEDRARHALSQALYNLRRDLRGDVVLAAPTLRLDPARITSDVAELRDAVAAKEWDVAAGLYVGPFLDGFQLADAPEFERWAEAERASLATAGIRAIEIVAKACAEAGRLDEAAEHWHRLTRLDPADPRLAASYMEALAALGDRAAALAHGRAHAELLRRDYEAEPHSAIARLMTRLRELHVTGAHAAVASPPATTVYAPPAPAEVEEPPDVPPTAPPAAPPNAPRRRASHMTVAASVVAVAVLAVLAALGWRWAAATRAPARPILAVGRIHDLAAPDSAAPGAVLSEMLATSLGRLSDLQVVANSRMVELTPRDADTTRTAFTDAARRAGATEIVEGELIPLSGGKLRLEVRRVDLARGLVRGGYRVAGVDRFALFDSVTALIALDLEVGAPNGSLAEVSTRSPLAYRLYEEGLRALYQYDAGAAYRLFTAAIREDSSFAMATYYAWRVAQGSDDAAAWPLADRALALSSRATPHDRLIIVTHLGGVLSDPRARATAETLATSYPRDPEALVRAADVTTDLPRAVELYDRSIALDSAAGLGRDAATPCRLCDALHNLTGRYEAEDSSDAVFRTLARWRAIRPTDPMPWRVMADWLVGFGRRAEADEAARRAEALGSPTVRSRLGDLVTAIRLDDLPAADSACTTGLPTSDSAAFGQFRWYCAIALRMEGRYREARALMHEGLLPRSTVVRSRWPADPYAQAIVDLEAGYPLLAAREFHAIYRPDMDPDARPSRAGHRARYAAWVLALTATAAVAGGDTLQARHLVDSIQYYGRRSLFPRDPPLHHFVRGLLESRAGREESAVRELRAAMSSPTFGYSRINYELGRGLLALGRPADAIGVVQASLHGGFEGPGLYVTRTELHELLARLFDAAGRTDSAAVHYAAVERAWRSADPFLRPRYDAARRWLAAQR</sequence>
<keyword evidence="5" id="KW-1185">Reference proteome</keyword>
<dbReference type="InterPro" id="IPR011990">
    <property type="entry name" value="TPR-like_helical_dom_sf"/>
</dbReference>
<name>W0RC08_9BACT</name>